<evidence type="ECO:0000259" key="2">
    <source>
        <dbReference type="PROSITE" id="PS50110"/>
    </source>
</evidence>
<dbReference type="SMART" id="SM00850">
    <property type="entry name" value="LytTR"/>
    <property type="match status" value="1"/>
</dbReference>
<sequence length="256" mass="29870">MYFCNMVNYMIIEDEPFAYEEMKRMMTILRPGYHLQAWADSVKDALCTLRKTIPNLLVVDIRLSDGLCFDVFERMPVSTPVIFTTAYDEYALRAFRVNSIDYLLKPIEEKDLERALAKFEANNLPNPSSGEYRSLASTYLGSVKKKRFLISVGDTFRHVDARDIAFFYSEEKYNYLHTFGGKRYIINYSLEQLETMLERNDFFRVSRSCIAHIKSVRKVSKFFGGRLLVSFSPECPFEVIVSRSRADSFLKWMDGL</sequence>
<dbReference type="EMBL" id="CACRUT010000016">
    <property type="protein sequence ID" value="VYU40502.1"/>
    <property type="molecule type" value="Genomic_DNA"/>
</dbReference>
<dbReference type="InterPro" id="IPR011006">
    <property type="entry name" value="CheY-like_superfamily"/>
</dbReference>
<dbReference type="AlphaFoldDB" id="A0A6N3EI20"/>
<evidence type="ECO:0000313" key="4">
    <source>
        <dbReference type="EMBL" id="VYU40502.1"/>
    </source>
</evidence>
<accession>A0A6N3EI20</accession>
<dbReference type="SUPFAM" id="SSF52172">
    <property type="entry name" value="CheY-like"/>
    <property type="match status" value="1"/>
</dbReference>
<dbReference type="InterPro" id="IPR001789">
    <property type="entry name" value="Sig_transdc_resp-reg_receiver"/>
</dbReference>
<feature type="domain" description="HTH LytTR-type" evidence="3">
    <location>
        <begin position="148"/>
        <end position="255"/>
    </location>
</feature>
<dbReference type="PROSITE" id="PS50930">
    <property type="entry name" value="HTH_LYTTR"/>
    <property type="match status" value="1"/>
</dbReference>
<dbReference type="Pfam" id="PF04397">
    <property type="entry name" value="LytTR"/>
    <property type="match status" value="1"/>
</dbReference>
<dbReference type="Gene3D" id="2.40.50.1020">
    <property type="entry name" value="LytTr DNA-binding domain"/>
    <property type="match status" value="1"/>
</dbReference>
<dbReference type="PANTHER" id="PTHR37299:SF1">
    <property type="entry name" value="STAGE 0 SPORULATION PROTEIN A HOMOLOG"/>
    <property type="match status" value="1"/>
</dbReference>
<dbReference type="InterPro" id="IPR007492">
    <property type="entry name" value="LytTR_DNA-bd_dom"/>
</dbReference>
<organism evidence="4">
    <name type="scientific">Paraprevotella clara</name>
    <dbReference type="NCBI Taxonomy" id="454154"/>
    <lineage>
        <taxon>Bacteria</taxon>
        <taxon>Pseudomonadati</taxon>
        <taxon>Bacteroidota</taxon>
        <taxon>Bacteroidia</taxon>
        <taxon>Bacteroidales</taxon>
        <taxon>Prevotellaceae</taxon>
        <taxon>Paraprevotella</taxon>
    </lineage>
</organism>
<feature type="domain" description="Response regulatory" evidence="2">
    <location>
        <begin position="8"/>
        <end position="120"/>
    </location>
</feature>
<dbReference type="PROSITE" id="PS50110">
    <property type="entry name" value="RESPONSE_REGULATORY"/>
    <property type="match status" value="1"/>
</dbReference>
<dbReference type="GO" id="GO:0003677">
    <property type="term" value="F:DNA binding"/>
    <property type="evidence" value="ECO:0007669"/>
    <property type="project" value="InterPro"/>
</dbReference>
<dbReference type="PANTHER" id="PTHR37299">
    <property type="entry name" value="TRANSCRIPTIONAL REGULATOR-RELATED"/>
    <property type="match status" value="1"/>
</dbReference>
<dbReference type="SMART" id="SM00448">
    <property type="entry name" value="REC"/>
    <property type="match status" value="1"/>
</dbReference>
<dbReference type="Pfam" id="PF00072">
    <property type="entry name" value="Response_reg"/>
    <property type="match status" value="1"/>
</dbReference>
<protein>
    <submittedName>
        <fullName evidence="4">Sensory transduction protein LytR</fullName>
    </submittedName>
</protein>
<gene>
    <name evidence="4" type="primary">lytR</name>
    <name evidence="4" type="ORF">PCLFYP37_02773</name>
</gene>
<evidence type="ECO:0000259" key="3">
    <source>
        <dbReference type="PROSITE" id="PS50930"/>
    </source>
</evidence>
<evidence type="ECO:0000256" key="1">
    <source>
        <dbReference type="PROSITE-ProRule" id="PRU00169"/>
    </source>
</evidence>
<feature type="modified residue" description="4-aspartylphosphate" evidence="1">
    <location>
        <position position="60"/>
    </location>
</feature>
<proteinExistence type="predicted"/>
<dbReference type="Gene3D" id="3.40.50.2300">
    <property type="match status" value="1"/>
</dbReference>
<reference evidence="4" key="1">
    <citation type="submission" date="2019-11" db="EMBL/GenBank/DDBJ databases">
        <authorList>
            <person name="Feng L."/>
        </authorList>
    </citation>
    <scope>NUCLEOTIDE SEQUENCE</scope>
    <source>
        <strain evidence="4">PclaraLFYP37</strain>
    </source>
</reference>
<dbReference type="GO" id="GO:0000156">
    <property type="term" value="F:phosphorelay response regulator activity"/>
    <property type="evidence" value="ECO:0007669"/>
    <property type="project" value="InterPro"/>
</dbReference>
<name>A0A6N3EI20_9BACT</name>
<dbReference type="InterPro" id="IPR046947">
    <property type="entry name" value="LytR-like"/>
</dbReference>
<keyword evidence="1" id="KW-0597">Phosphoprotein</keyword>